<dbReference type="Pfam" id="PF08530">
    <property type="entry name" value="PepX_C"/>
    <property type="match status" value="1"/>
</dbReference>
<comment type="caution">
    <text evidence="4">The sequence shown here is derived from an EMBL/GenBank/DDBJ whole genome shotgun (WGS) entry which is preliminary data.</text>
</comment>
<feature type="domain" description="Xaa-Pro dipeptidyl-peptidase C-terminal" evidence="3">
    <location>
        <begin position="318"/>
        <end position="546"/>
    </location>
</feature>
<sequence>MLTINKVGPGAVPQDAEQVMIPMRDGVRLAADVYLAGAADPAAARPQAVVLVRLPYDKNGVYCFMPVISRYFLDRGYHVVVQDVRGKYRSEGATEFGLHEVEDGHDTIRWITEQPWCDGDVVMWGDSYYGYTTIAAAIGGHPALKAIAPRVTGSQLSMVLEYGDGTRDVEQTARKFYFASHYVDADRYEWAPDWSGRPLRATFERFFEQIGKRSANFDAEFTGGSRFVPPPVKALVESRPVPALYTIGWFDNCAIWSWHDVRALARDPEWAERLYLRLEAIDHENYWLGHAPVAPGDDHGADPAALDRMLPRYLDPAIEFFDAVLGRSGDLAALPRVRYEVCHGEWNESDTWPPRQASDLEYYLSPGLSPRLTTEAAPEESLLRWTHDPSDPVPSAGVNPFASLFDRSDLSPVGQREDVLRFTGPAAGQDTDLIGTVTLLLRLTAPAGAHVHARLLDTAPDGAAFLIAKGQVRLDVPAAGEETVVDLQSIAYRLRAGHRLALDIMSSDFPDYVPEAPDGTDPWDSLPGEPVTREIALGGPRPSCLRIGAWQPEQLRQAHGRRGDNP</sequence>
<dbReference type="SMART" id="SM00939">
    <property type="entry name" value="PepX_C"/>
    <property type="match status" value="1"/>
</dbReference>
<dbReference type="Pfam" id="PF02129">
    <property type="entry name" value="Peptidase_S15"/>
    <property type="match status" value="1"/>
</dbReference>
<dbReference type="InterPro" id="IPR000383">
    <property type="entry name" value="Xaa-Pro-like_dom"/>
</dbReference>
<evidence type="ECO:0000313" key="4">
    <source>
        <dbReference type="EMBL" id="GIH81101.1"/>
    </source>
</evidence>
<dbReference type="NCBIfam" id="TIGR00976">
    <property type="entry name" value="CocE_NonD"/>
    <property type="match status" value="1"/>
</dbReference>
<dbReference type="InterPro" id="IPR008979">
    <property type="entry name" value="Galactose-bd-like_sf"/>
</dbReference>
<keyword evidence="1" id="KW-0378">Hydrolase</keyword>
<protein>
    <submittedName>
        <fullName evidence="4">Acyl esterase</fullName>
    </submittedName>
</protein>
<dbReference type="PANTHER" id="PTHR43056">
    <property type="entry name" value="PEPTIDASE S9 PROLYL OLIGOPEPTIDASE"/>
    <property type="match status" value="1"/>
</dbReference>
<dbReference type="InterPro" id="IPR050585">
    <property type="entry name" value="Xaa-Pro_dipeptidyl-ppase/CocE"/>
</dbReference>
<proteinExistence type="predicted"/>
<dbReference type="Gene3D" id="3.40.50.1820">
    <property type="entry name" value="alpha/beta hydrolase"/>
    <property type="match status" value="1"/>
</dbReference>
<reference evidence="4 5" key="1">
    <citation type="submission" date="2021-01" db="EMBL/GenBank/DDBJ databases">
        <title>Whole genome shotgun sequence of Planobispora longispora NBRC 13918.</title>
        <authorList>
            <person name="Komaki H."/>
            <person name="Tamura T."/>
        </authorList>
    </citation>
    <scope>NUCLEOTIDE SEQUENCE [LARGE SCALE GENOMIC DNA]</scope>
    <source>
        <strain evidence="4 5">NBRC 13918</strain>
    </source>
</reference>
<dbReference type="Gene3D" id="2.60.120.260">
    <property type="entry name" value="Galactose-binding domain-like"/>
    <property type="match status" value="1"/>
</dbReference>
<evidence type="ECO:0000259" key="3">
    <source>
        <dbReference type="SMART" id="SM00939"/>
    </source>
</evidence>
<dbReference type="PANTHER" id="PTHR43056:SF10">
    <property type="entry name" value="COCE_NOND FAMILY, PUTATIVE (AFU_ORTHOLOGUE AFUA_7G00600)-RELATED"/>
    <property type="match status" value="1"/>
</dbReference>
<dbReference type="SUPFAM" id="SSF53474">
    <property type="entry name" value="alpha/beta-Hydrolases"/>
    <property type="match status" value="1"/>
</dbReference>
<gene>
    <name evidence="4" type="ORF">Plo01_75300</name>
</gene>
<dbReference type="AlphaFoldDB" id="A0A8J3RQL6"/>
<dbReference type="Proteomes" id="UP000616724">
    <property type="component" value="Unassembled WGS sequence"/>
</dbReference>
<dbReference type="InterPro" id="IPR029058">
    <property type="entry name" value="AB_hydrolase_fold"/>
</dbReference>
<dbReference type="Gene3D" id="1.10.3020.10">
    <property type="entry name" value="alpha-amino acid ester hydrolase ( Helical cap domain)"/>
    <property type="match status" value="1"/>
</dbReference>
<organism evidence="4 5">
    <name type="scientific">Planobispora longispora</name>
    <dbReference type="NCBI Taxonomy" id="28887"/>
    <lineage>
        <taxon>Bacteria</taxon>
        <taxon>Bacillati</taxon>
        <taxon>Actinomycetota</taxon>
        <taxon>Actinomycetes</taxon>
        <taxon>Streptosporangiales</taxon>
        <taxon>Streptosporangiaceae</taxon>
        <taxon>Planobispora</taxon>
    </lineage>
</organism>
<dbReference type="RefSeq" id="WP_203895501.1">
    <property type="nucleotide sequence ID" value="NZ_BOOH01000068.1"/>
</dbReference>
<dbReference type="InterPro" id="IPR013736">
    <property type="entry name" value="Xaa-Pro_dipept_C"/>
</dbReference>
<evidence type="ECO:0000256" key="2">
    <source>
        <dbReference type="SAM" id="MobiDB-lite"/>
    </source>
</evidence>
<feature type="region of interest" description="Disordered" evidence="2">
    <location>
        <begin position="516"/>
        <end position="539"/>
    </location>
</feature>
<dbReference type="InterPro" id="IPR005674">
    <property type="entry name" value="CocE/Ser_esterase"/>
</dbReference>
<dbReference type="EMBL" id="BOOH01000068">
    <property type="protein sequence ID" value="GIH81101.1"/>
    <property type="molecule type" value="Genomic_DNA"/>
</dbReference>
<dbReference type="GO" id="GO:0008239">
    <property type="term" value="F:dipeptidyl-peptidase activity"/>
    <property type="evidence" value="ECO:0007669"/>
    <property type="project" value="InterPro"/>
</dbReference>
<dbReference type="SUPFAM" id="SSF49785">
    <property type="entry name" value="Galactose-binding domain-like"/>
    <property type="match status" value="1"/>
</dbReference>
<evidence type="ECO:0000313" key="5">
    <source>
        <dbReference type="Proteomes" id="UP000616724"/>
    </source>
</evidence>
<keyword evidence="5" id="KW-1185">Reference proteome</keyword>
<name>A0A8J3RQL6_9ACTN</name>
<accession>A0A8J3RQL6</accession>
<evidence type="ECO:0000256" key="1">
    <source>
        <dbReference type="ARBA" id="ARBA00022801"/>
    </source>
</evidence>